<dbReference type="InterPro" id="IPR007833">
    <property type="entry name" value="Capsule_polysaccharide_synth"/>
</dbReference>
<gene>
    <name evidence="1" type="ORF">PSM7751_03170</name>
</gene>
<dbReference type="Proteomes" id="UP000193963">
    <property type="component" value="Unassembled WGS sequence"/>
</dbReference>
<reference evidence="2" key="1">
    <citation type="submission" date="2017-03" db="EMBL/GenBank/DDBJ databases">
        <authorList>
            <person name="Rodrigo-Torres L."/>
            <person name="Arahal R.D."/>
            <person name="Lucena T."/>
        </authorList>
    </citation>
    <scope>NUCLEOTIDE SEQUENCE [LARGE SCALE GENOMIC DNA]</scope>
    <source>
        <strain evidence="2">CECT 7751</strain>
    </source>
</reference>
<keyword evidence="2" id="KW-1185">Reference proteome</keyword>
<accession>A0A1X6ZV17</accession>
<dbReference type="Pfam" id="PF05159">
    <property type="entry name" value="Capsule_synth"/>
    <property type="match status" value="1"/>
</dbReference>
<dbReference type="OrthoDB" id="9794206at2"/>
<evidence type="ECO:0000313" key="1">
    <source>
        <dbReference type="EMBL" id="SLN62361.1"/>
    </source>
</evidence>
<proteinExistence type="predicted"/>
<protein>
    <submittedName>
        <fullName evidence="1">Capsule polysaccharide biosynthesis protein</fullName>
    </submittedName>
</protein>
<dbReference type="SUPFAM" id="SSF53756">
    <property type="entry name" value="UDP-Glycosyltransferase/glycogen phosphorylase"/>
    <property type="match status" value="1"/>
</dbReference>
<dbReference type="GO" id="GO:0000271">
    <property type="term" value="P:polysaccharide biosynthetic process"/>
    <property type="evidence" value="ECO:0007669"/>
    <property type="project" value="InterPro"/>
</dbReference>
<name>A0A1X6ZV17_9RHOB</name>
<evidence type="ECO:0000313" key="2">
    <source>
        <dbReference type="Proteomes" id="UP000193963"/>
    </source>
</evidence>
<sequence length="374" mass="41079">MRFLKLDTGVIDTFDQALAGAVEVVATSPGKPLARLARHRGWSRALGVQARALVAPGAEARQLIAGNMARKRIRLPEIFGNPFVAGLYSYVKRVQAAVLKEALLAELAASDPEVVIVYNGSSYPETVLEAASRGRPRVFIEAGFFPKTLQIDPKGLNGANSVPRDPAFYLETEEDFAAPGLPEFVNNRPSKSKYDPVELTPGYVFVPFQVPSDMQVTQHSPWIRDMEQFLEQVCAAADRNPDDTFVIKEHPSFKRSVIGWREHPRVIFANGNVTSDLIRDARAVITLNSTVGIEGLLLGKPVTTLGHACYNIDGLVQHAPDAAALDAALAARDWAPDDRLRRQVLGYLWNRYLVHGSYAELPSDLAETLKARAE</sequence>
<organism evidence="1 2">
    <name type="scientific">Pseudooceanicola marinus</name>
    <dbReference type="NCBI Taxonomy" id="396013"/>
    <lineage>
        <taxon>Bacteria</taxon>
        <taxon>Pseudomonadati</taxon>
        <taxon>Pseudomonadota</taxon>
        <taxon>Alphaproteobacteria</taxon>
        <taxon>Rhodobacterales</taxon>
        <taxon>Paracoccaceae</taxon>
        <taxon>Pseudooceanicola</taxon>
    </lineage>
</organism>
<dbReference type="EMBL" id="FWFN01000006">
    <property type="protein sequence ID" value="SLN62361.1"/>
    <property type="molecule type" value="Genomic_DNA"/>
</dbReference>
<dbReference type="AlphaFoldDB" id="A0A1X6ZV17"/>
<dbReference type="GO" id="GO:0015774">
    <property type="term" value="P:polysaccharide transport"/>
    <property type="evidence" value="ECO:0007669"/>
    <property type="project" value="InterPro"/>
</dbReference>
<dbReference type="CDD" id="cd16438">
    <property type="entry name" value="beta_Kdo_transferase_KpsS_like"/>
    <property type="match status" value="1"/>
</dbReference>
<dbReference type="RefSeq" id="WP_085889185.1">
    <property type="nucleotide sequence ID" value="NZ_FWFN01000006.1"/>
</dbReference>